<evidence type="ECO:0000313" key="1">
    <source>
        <dbReference type="EMBL" id="EBA05627.1"/>
    </source>
</evidence>
<evidence type="ECO:0000313" key="2">
    <source>
        <dbReference type="Proteomes" id="UP000005713"/>
    </source>
</evidence>
<reference evidence="1 2" key="1">
    <citation type="submission" date="2006-06" db="EMBL/GenBank/DDBJ databases">
        <authorList>
            <person name="Moran M.A."/>
            <person name="Ferriera S."/>
            <person name="Johnson J."/>
            <person name="Kravitz S."/>
            <person name="Beeson K."/>
            <person name="Sutton G."/>
            <person name="Rogers Y.-H."/>
            <person name="Friedman R."/>
            <person name="Frazier M."/>
            <person name="Venter J.C."/>
        </authorList>
    </citation>
    <scope>NUCLEOTIDE SEQUENCE [LARGE SCALE GENOMIC DNA]</scope>
    <source>
        <strain evidence="1 2">E-37</strain>
    </source>
</reference>
<gene>
    <name evidence="1" type="ORF">SSE37_16048</name>
</gene>
<proteinExistence type="predicted"/>
<dbReference type="AlphaFoldDB" id="A3KB42"/>
<comment type="caution">
    <text evidence="1">The sequence shown here is derived from an EMBL/GenBank/DDBJ whole genome shotgun (WGS) entry which is preliminary data.</text>
</comment>
<dbReference type="Proteomes" id="UP000005713">
    <property type="component" value="Unassembled WGS sequence"/>
</dbReference>
<name>A3KB42_SAGS3</name>
<keyword evidence="2" id="KW-1185">Reference proteome</keyword>
<sequence length="29" mass="3208">MSTRLSHGGRLIDRSTKVGFTFNGKRLDG</sequence>
<dbReference type="EMBL" id="AAYA01000029">
    <property type="protein sequence ID" value="EBA05627.1"/>
    <property type="molecule type" value="Genomic_DNA"/>
</dbReference>
<accession>A3KB42</accession>
<organism evidence="1 2">
    <name type="scientific">Sagittula stellata (strain ATCC 700073 / DSM 11524 / E-37)</name>
    <dbReference type="NCBI Taxonomy" id="388399"/>
    <lineage>
        <taxon>Bacteria</taxon>
        <taxon>Pseudomonadati</taxon>
        <taxon>Pseudomonadota</taxon>
        <taxon>Alphaproteobacteria</taxon>
        <taxon>Rhodobacterales</taxon>
        <taxon>Roseobacteraceae</taxon>
        <taxon>Sagittula</taxon>
    </lineage>
</organism>
<protein>
    <submittedName>
        <fullName evidence="1">Uncharacterized protein</fullName>
    </submittedName>
</protein>